<evidence type="ECO:0000313" key="6">
    <source>
        <dbReference type="EMBL" id="CBJ32128.1"/>
    </source>
</evidence>
<dbReference type="GO" id="GO:0004300">
    <property type="term" value="F:enoyl-CoA hydratase activity"/>
    <property type="evidence" value="ECO:0007669"/>
    <property type="project" value="UniProtKB-EC"/>
</dbReference>
<dbReference type="Proteomes" id="UP000002630">
    <property type="component" value="Linkage Group LG16"/>
</dbReference>
<keyword evidence="3 6" id="KW-0456">Lyase</keyword>
<dbReference type="CDD" id="cd01288">
    <property type="entry name" value="FabZ"/>
    <property type="match status" value="1"/>
</dbReference>
<evidence type="ECO:0000256" key="1">
    <source>
        <dbReference type="ARBA" id="ARBA00004496"/>
    </source>
</evidence>
<reference evidence="6 7" key="1">
    <citation type="journal article" date="2010" name="Nature">
        <title>The Ectocarpus genome and the independent evolution of multicellularity in brown algae.</title>
        <authorList>
            <person name="Cock J.M."/>
            <person name="Sterck L."/>
            <person name="Rouze P."/>
            <person name="Scornet D."/>
            <person name="Allen A.E."/>
            <person name="Amoutzias G."/>
            <person name="Anthouard V."/>
            <person name="Artiguenave F."/>
            <person name="Aury J.M."/>
            <person name="Badger J.H."/>
            <person name="Beszteri B."/>
            <person name="Billiau K."/>
            <person name="Bonnet E."/>
            <person name="Bothwell J.H."/>
            <person name="Bowler C."/>
            <person name="Boyen C."/>
            <person name="Brownlee C."/>
            <person name="Carrano C.J."/>
            <person name="Charrier B."/>
            <person name="Cho G.Y."/>
            <person name="Coelho S.M."/>
            <person name="Collen J."/>
            <person name="Corre E."/>
            <person name="Da Silva C."/>
            <person name="Delage L."/>
            <person name="Delaroque N."/>
            <person name="Dittami S.M."/>
            <person name="Doulbeau S."/>
            <person name="Elias M."/>
            <person name="Farnham G."/>
            <person name="Gachon C.M."/>
            <person name="Gschloessl B."/>
            <person name="Heesch S."/>
            <person name="Jabbari K."/>
            <person name="Jubin C."/>
            <person name="Kawai H."/>
            <person name="Kimura K."/>
            <person name="Kloareg B."/>
            <person name="Kupper F.C."/>
            <person name="Lang D."/>
            <person name="Le Bail A."/>
            <person name="Leblanc C."/>
            <person name="Lerouge P."/>
            <person name="Lohr M."/>
            <person name="Lopez P.J."/>
            <person name="Martens C."/>
            <person name="Maumus F."/>
            <person name="Michel G."/>
            <person name="Miranda-Saavedra D."/>
            <person name="Morales J."/>
            <person name="Moreau H."/>
            <person name="Motomura T."/>
            <person name="Nagasato C."/>
            <person name="Napoli C.A."/>
            <person name="Nelson D.R."/>
            <person name="Nyvall-Collen P."/>
            <person name="Peters A.F."/>
            <person name="Pommier C."/>
            <person name="Potin P."/>
            <person name="Poulain J."/>
            <person name="Quesneville H."/>
            <person name="Read B."/>
            <person name="Rensing S.A."/>
            <person name="Ritter A."/>
            <person name="Rousvoal S."/>
            <person name="Samanta M."/>
            <person name="Samson G."/>
            <person name="Schroeder D.C."/>
            <person name="Segurens B."/>
            <person name="Strittmatter M."/>
            <person name="Tonon T."/>
            <person name="Tregear J.W."/>
            <person name="Valentin K."/>
            <person name="von Dassow P."/>
            <person name="Yamagishi T."/>
            <person name="Van de Peer Y."/>
            <person name="Wincker P."/>
        </authorList>
    </citation>
    <scope>NUCLEOTIDE SEQUENCE [LARGE SCALE GENOMIC DNA]</scope>
    <source>
        <strain evidence="7">Ec32 / CCAP1310/4</strain>
    </source>
</reference>
<dbReference type="EMBL" id="FN648497">
    <property type="protein sequence ID" value="CBJ32128.1"/>
    <property type="molecule type" value="Genomic_DNA"/>
</dbReference>
<dbReference type="NCBIfam" id="NF000582">
    <property type="entry name" value="PRK00006.1"/>
    <property type="match status" value="1"/>
</dbReference>
<dbReference type="FunCoup" id="D7FWP0">
    <property type="interactions" value="59"/>
</dbReference>
<name>D7FWP0_ECTSI</name>
<dbReference type="InterPro" id="IPR029069">
    <property type="entry name" value="HotDog_dom_sf"/>
</dbReference>
<evidence type="ECO:0000313" key="7">
    <source>
        <dbReference type="Proteomes" id="UP000002630"/>
    </source>
</evidence>
<dbReference type="EC" id="4.2.1.17" evidence="6"/>
<dbReference type="FunFam" id="3.10.129.10:FF:000001">
    <property type="entry name" value="3-hydroxyacyl-[acyl-carrier-protein] dehydratase FabZ"/>
    <property type="match status" value="1"/>
</dbReference>
<dbReference type="InterPro" id="IPR013114">
    <property type="entry name" value="FabA_FabZ"/>
</dbReference>
<dbReference type="EMBL" id="FN649741">
    <property type="protein sequence ID" value="CBJ32128.1"/>
    <property type="molecule type" value="Genomic_DNA"/>
</dbReference>
<evidence type="ECO:0000256" key="5">
    <source>
        <dbReference type="SAM" id="SignalP"/>
    </source>
</evidence>
<sequence length="231" mass="24446">MLPSYFMTTAAALCALLPEVTGFLAPSAFMGSNTAPTAAARAAAASSSRVPALRMAEEAAAGEGEEAPAPTASDISKGIAHPEAIFTVPENILKVLPHRYPFALVDKVLHFVPGKSIIGIKCITNNEPQFTGHFPDLPIMPGVLQVEAMAQLGGLICLQEPCSDGQGTFFFAGVDGVKWRKPVVPGDVLVMEMELVKWKPRFGLAKMTGKAYVDGVLALDVKEFTFALAKS</sequence>
<feature type="signal peptide" evidence="5">
    <location>
        <begin position="1"/>
        <end position="22"/>
    </location>
</feature>
<dbReference type="InParanoid" id="D7FWP0"/>
<comment type="subcellular location">
    <subcellularLocation>
        <location evidence="1">Cytoplasm</location>
    </subcellularLocation>
</comment>
<keyword evidence="5" id="KW-0732">Signal</keyword>
<feature type="chain" id="PRO_5003095498" evidence="5">
    <location>
        <begin position="23"/>
        <end position="231"/>
    </location>
</feature>
<dbReference type="PANTHER" id="PTHR30272">
    <property type="entry name" value="3-HYDROXYACYL-[ACYL-CARRIER-PROTEIN] DEHYDRATASE"/>
    <property type="match status" value="1"/>
</dbReference>
<keyword evidence="2" id="KW-0963">Cytoplasm</keyword>
<evidence type="ECO:0000256" key="3">
    <source>
        <dbReference type="ARBA" id="ARBA00023239"/>
    </source>
</evidence>
<gene>
    <name evidence="6" type="ORF">Esi_0309_0028</name>
</gene>
<feature type="compositionally biased region" description="Low complexity" evidence="4">
    <location>
        <begin position="55"/>
        <end position="70"/>
    </location>
</feature>
<evidence type="ECO:0000256" key="2">
    <source>
        <dbReference type="ARBA" id="ARBA00022490"/>
    </source>
</evidence>
<evidence type="ECO:0000256" key="4">
    <source>
        <dbReference type="SAM" id="MobiDB-lite"/>
    </source>
</evidence>
<proteinExistence type="predicted"/>
<dbReference type="eggNOG" id="ENOG502QQPZ">
    <property type="taxonomic scope" value="Eukaryota"/>
</dbReference>
<dbReference type="SUPFAM" id="SSF54637">
    <property type="entry name" value="Thioesterase/thiol ester dehydrase-isomerase"/>
    <property type="match status" value="1"/>
</dbReference>
<accession>D7FWP0</accession>
<dbReference type="STRING" id="2880.D7FWP0"/>
<dbReference type="OrthoDB" id="4155at2759"/>
<dbReference type="PANTHER" id="PTHR30272:SF1">
    <property type="entry name" value="3-HYDROXYACYL-[ACYL-CARRIER-PROTEIN] DEHYDRATASE"/>
    <property type="match status" value="1"/>
</dbReference>
<feature type="region of interest" description="Disordered" evidence="4">
    <location>
        <begin position="55"/>
        <end position="74"/>
    </location>
</feature>
<dbReference type="GO" id="GO:0005737">
    <property type="term" value="C:cytoplasm"/>
    <property type="evidence" value="ECO:0007669"/>
    <property type="project" value="UniProtKB-SubCell"/>
</dbReference>
<dbReference type="Gene3D" id="3.10.129.10">
    <property type="entry name" value="Hotdog Thioesterase"/>
    <property type="match status" value="1"/>
</dbReference>
<organism evidence="6 7">
    <name type="scientific">Ectocarpus siliculosus</name>
    <name type="common">Brown alga</name>
    <name type="synonym">Conferva siliculosa</name>
    <dbReference type="NCBI Taxonomy" id="2880"/>
    <lineage>
        <taxon>Eukaryota</taxon>
        <taxon>Sar</taxon>
        <taxon>Stramenopiles</taxon>
        <taxon>Ochrophyta</taxon>
        <taxon>PX clade</taxon>
        <taxon>Phaeophyceae</taxon>
        <taxon>Ectocarpales</taxon>
        <taxon>Ectocarpaceae</taxon>
        <taxon>Ectocarpus</taxon>
    </lineage>
</organism>
<protein>
    <submittedName>
        <fullName evidence="6">Beta-hydroxyacyl-ACP dehydratase</fullName>
        <ecNumber evidence="6">4.2.1.17</ecNumber>
    </submittedName>
</protein>
<dbReference type="OMA" id="ARTVAMC"/>
<dbReference type="Pfam" id="PF07977">
    <property type="entry name" value="FabA"/>
    <property type="match status" value="1"/>
</dbReference>
<dbReference type="AlphaFoldDB" id="D7FWP0"/>
<keyword evidence="7" id="KW-1185">Reference proteome</keyword>